<comment type="caution">
    <text evidence="2">The sequence shown here is derived from an EMBL/GenBank/DDBJ whole genome shotgun (WGS) entry which is preliminary data.</text>
</comment>
<gene>
    <name evidence="2" type="ORF">JRO89_XS04G0019100</name>
</gene>
<dbReference type="EMBL" id="JAFEMO010000004">
    <property type="protein sequence ID" value="KAH7571311.1"/>
    <property type="molecule type" value="Genomic_DNA"/>
</dbReference>
<accession>A0ABQ8I3T8</accession>
<evidence type="ECO:0000256" key="1">
    <source>
        <dbReference type="SAM" id="MobiDB-lite"/>
    </source>
</evidence>
<feature type="region of interest" description="Disordered" evidence="1">
    <location>
        <begin position="85"/>
        <end position="104"/>
    </location>
</feature>
<protein>
    <submittedName>
        <fullName evidence="2">Uncharacterized protein</fullName>
    </submittedName>
</protein>
<name>A0ABQ8I3T8_9ROSI</name>
<evidence type="ECO:0000313" key="2">
    <source>
        <dbReference type="EMBL" id="KAH7571311.1"/>
    </source>
</evidence>
<dbReference type="Proteomes" id="UP000827721">
    <property type="component" value="Unassembled WGS sequence"/>
</dbReference>
<organism evidence="2 3">
    <name type="scientific">Xanthoceras sorbifolium</name>
    <dbReference type="NCBI Taxonomy" id="99658"/>
    <lineage>
        <taxon>Eukaryota</taxon>
        <taxon>Viridiplantae</taxon>
        <taxon>Streptophyta</taxon>
        <taxon>Embryophyta</taxon>
        <taxon>Tracheophyta</taxon>
        <taxon>Spermatophyta</taxon>
        <taxon>Magnoliopsida</taxon>
        <taxon>eudicotyledons</taxon>
        <taxon>Gunneridae</taxon>
        <taxon>Pentapetalae</taxon>
        <taxon>rosids</taxon>
        <taxon>malvids</taxon>
        <taxon>Sapindales</taxon>
        <taxon>Sapindaceae</taxon>
        <taxon>Xanthoceroideae</taxon>
        <taxon>Xanthoceras</taxon>
    </lineage>
</organism>
<proteinExistence type="predicted"/>
<evidence type="ECO:0000313" key="3">
    <source>
        <dbReference type="Proteomes" id="UP000827721"/>
    </source>
</evidence>
<sequence>MSIFSLSFAFCKMDDIFESDVDEVKSLSDLHEEGLDGLDDNLFVDSGGNGDSESNRVEEEFGDEVIEMNVGEEYENVKLLEEYESNDDDVFYSDSEDENPEARI</sequence>
<reference evidence="2 3" key="1">
    <citation type="submission" date="2021-02" db="EMBL/GenBank/DDBJ databases">
        <title>Plant Genome Project.</title>
        <authorList>
            <person name="Zhang R.-G."/>
        </authorList>
    </citation>
    <scope>NUCLEOTIDE SEQUENCE [LARGE SCALE GENOMIC DNA]</scope>
    <source>
        <tissue evidence="2">Leaves</tissue>
    </source>
</reference>
<keyword evidence="3" id="KW-1185">Reference proteome</keyword>